<sequence>MSTKVDNPSKATKLESLPRIDPSITKPRNTKPLNDSPAKTSPSPTFPKSDSQSSLGNSGSNLTSPRTKGSQANLFSKGSQANLLSKGSQSNLLKSSGSKFNLSENQSNMTKIKGSQGNILNANAFHVEDDSREELNTDELLSKLEQADDVLFDSNRQFFNAQKAMYGKEAVMSKYSVLQGIKREREEAKKEEDGNEQENDGEFLLFPSELKRKLPTIKKREVITS</sequence>
<evidence type="ECO:0000313" key="3">
    <source>
        <dbReference type="Proteomes" id="UP001210925"/>
    </source>
</evidence>
<feature type="compositionally biased region" description="Polar residues" evidence="1">
    <location>
        <begin position="1"/>
        <end position="10"/>
    </location>
</feature>
<accession>A0AAD5UJI6</accession>
<feature type="compositionally biased region" description="Polar residues" evidence="1">
    <location>
        <begin position="65"/>
        <end position="106"/>
    </location>
</feature>
<reference evidence="2" key="1">
    <citation type="submission" date="2020-05" db="EMBL/GenBank/DDBJ databases">
        <title>Phylogenomic resolution of chytrid fungi.</title>
        <authorList>
            <person name="Stajich J.E."/>
            <person name="Amses K."/>
            <person name="Simmons R."/>
            <person name="Seto K."/>
            <person name="Myers J."/>
            <person name="Bonds A."/>
            <person name="Quandt C.A."/>
            <person name="Barry K."/>
            <person name="Liu P."/>
            <person name="Grigoriev I."/>
            <person name="Longcore J.E."/>
            <person name="James T.Y."/>
        </authorList>
    </citation>
    <scope>NUCLEOTIDE SEQUENCE</scope>
    <source>
        <strain evidence="2">PLAUS21</strain>
    </source>
</reference>
<keyword evidence="3" id="KW-1185">Reference proteome</keyword>
<comment type="caution">
    <text evidence="2">The sequence shown here is derived from an EMBL/GenBank/DDBJ whole genome shotgun (WGS) entry which is preliminary data.</text>
</comment>
<evidence type="ECO:0000313" key="2">
    <source>
        <dbReference type="EMBL" id="KAJ3259663.1"/>
    </source>
</evidence>
<feature type="region of interest" description="Disordered" evidence="1">
    <location>
        <begin position="185"/>
        <end position="204"/>
    </location>
</feature>
<proteinExistence type="predicted"/>
<feature type="region of interest" description="Disordered" evidence="1">
    <location>
        <begin position="1"/>
        <end position="106"/>
    </location>
</feature>
<evidence type="ECO:0000256" key="1">
    <source>
        <dbReference type="SAM" id="MobiDB-lite"/>
    </source>
</evidence>
<feature type="compositionally biased region" description="Low complexity" evidence="1">
    <location>
        <begin position="49"/>
        <end position="64"/>
    </location>
</feature>
<dbReference type="AlphaFoldDB" id="A0AAD5UJI6"/>
<organism evidence="2 3">
    <name type="scientific">Boothiomyces macroporosus</name>
    <dbReference type="NCBI Taxonomy" id="261099"/>
    <lineage>
        <taxon>Eukaryota</taxon>
        <taxon>Fungi</taxon>
        <taxon>Fungi incertae sedis</taxon>
        <taxon>Chytridiomycota</taxon>
        <taxon>Chytridiomycota incertae sedis</taxon>
        <taxon>Chytridiomycetes</taxon>
        <taxon>Rhizophydiales</taxon>
        <taxon>Terramycetaceae</taxon>
        <taxon>Boothiomyces</taxon>
    </lineage>
</organism>
<feature type="compositionally biased region" description="Polar residues" evidence="1">
    <location>
        <begin position="31"/>
        <end position="48"/>
    </location>
</feature>
<gene>
    <name evidence="2" type="ORF">HK103_001924</name>
</gene>
<protein>
    <submittedName>
        <fullName evidence="2">Uncharacterized protein</fullName>
    </submittedName>
</protein>
<dbReference type="EMBL" id="JADGKB010000016">
    <property type="protein sequence ID" value="KAJ3259663.1"/>
    <property type="molecule type" value="Genomic_DNA"/>
</dbReference>
<name>A0AAD5UJI6_9FUNG</name>
<dbReference type="Proteomes" id="UP001210925">
    <property type="component" value="Unassembled WGS sequence"/>
</dbReference>